<dbReference type="EMBL" id="VLLL01000006">
    <property type="protein sequence ID" value="TWJ12561.1"/>
    <property type="molecule type" value="Genomic_DNA"/>
</dbReference>
<feature type="transmembrane region" description="Helical" evidence="1">
    <location>
        <begin position="163"/>
        <end position="183"/>
    </location>
</feature>
<dbReference type="AlphaFoldDB" id="A0A562V3U7"/>
<gene>
    <name evidence="2" type="ORF">LX16_3321</name>
</gene>
<sequence length="217" mass="22221">MTSSTVSPAVTASLVSPSPRVATRRLLAAGVIAGPLYAVVGFAQAFTRPEFDVTRHPLSLLSLGDLGWIQIANFVITGVLLSAMAAGLRRVPVPARRGIARPWSIGLFGFGMAAAGVFVADSGTTMTWHGMGHMFAGLIGFTSLIAGCLAVAVRAFRDGARGWAVFSGITGVAYLVGFGGISVTAGHPVGVMAFTGATLIGWAWIAVAARRAAAHVA</sequence>
<feature type="transmembrane region" description="Helical" evidence="1">
    <location>
        <begin position="132"/>
        <end position="156"/>
    </location>
</feature>
<protein>
    <submittedName>
        <fullName evidence="2">Uncharacterized protein DUF998</fullName>
    </submittedName>
</protein>
<dbReference type="Proteomes" id="UP000321617">
    <property type="component" value="Unassembled WGS sequence"/>
</dbReference>
<feature type="transmembrane region" description="Helical" evidence="1">
    <location>
        <begin position="189"/>
        <end position="209"/>
    </location>
</feature>
<feature type="transmembrane region" description="Helical" evidence="1">
    <location>
        <begin position="26"/>
        <end position="46"/>
    </location>
</feature>
<organism evidence="2 3">
    <name type="scientific">Stackebrandtia albiflava</name>
    <dbReference type="NCBI Taxonomy" id="406432"/>
    <lineage>
        <taxon>Bacteria</taxon>
        <taxon>Bacillati</taxon>
        <taxon>Actinomycetota</taxon>
        <taxon>Actinomycetes</taxon>
        <taxon>Glycomycetales</taxon>
        <taxon>Glycomycetaceae</taxon>
        <taxon>Stackebrandtia</taxon>
    </lineage>
</organism>
<keyword evidence="1" id="KW-0812">Transmembrane</keyword>
<dbReference type="OrthoDB" id="8159487at2"/>
<evidence type="ECO:0000313" key="2">
    <source>
        <dbReference type="EMBL" id="TWJ12561.1"/>
    </source>
</evidence>
<dbReference type="Pfam" id="PF06197">
    <property type="entry name" value="DUF998"/>
    <property type="match status" value="1"/>
</dbReference>
<dbReference type="InterPro" id="IPR009339">
    <property type="entry name" value="DUF998"/>
</dbReference>
<feature type="transmembrane region" description="Helical" evidence="1">
    <location>
        <begin position="100"/>
        <end position="120"/>
    </location>
</feature>
<name>A0A562V3U7_9ACTN</name>
<evidence type="ECO:0000256" key="1">
    <source>
        <dbReference type="SAM" id="Phobius"/>
    </source>
</evidence>
<keyword evidence="1" id="KW-0472">Membrane</keyword>
<comment type="caution">
    <text evidence="2">The sequence shown here is derived from an EMBL/GenBank/DDBJ whole genome shotgun (WGS) entry which is preliminary data.</text>
</comment>
<keyword evidence="1" id="KW-1133">Transmembrane helix</keyword>
<proteinExistence type="predicted"/>
<dbReference type="RefSeq" id="WP_147139784.1">
    <property type="nucleotide sequence ID" value="NZ_BAABIJ010000002.1"/>
</dbReference>
<accession>A0A562V3U7</accession>
<evidence type="ECO:0000313" key="3">
    <source>
        <dbReference type="Proteomes" id="UP000321617"/>
    </source>
</evidence>
<keyword evidence="3" id="KW-1185">Reference proteome</keyword>
<feature type="transmembrane region" description="Helical" evidence="1">
    <location>
        <begin position="66"/>
        <end position="88"/>
    </location>
</feature>
<reference evidence="2 3" key="1">
    <citation type="journal article" date="2013" name="Stand. Genomic Sci.">
        <title>Genomic Encyclopedia of Type Strains, Phase I: The one thousand microbial genomes (KMG-I) project.</title>
        <authorList>
            <person name="Kyrpides N.C."/>
            <person name="Woyke T."/>
            <person name="Eisen J.A."/>
            <person name="Garrity G."/>
            <person name="Lilburn T.G."/>
            <person name="Beck B.J."/>
            <person name="Whitman W.B."/>
            <person name="Hugenholtz P."/>
            <person name="Klenk H.P."/>
        </authorList>
    </citation>
    <scope>NUCLEOTIDE SEQUENCE [LARGE SCALE GENOMIC DNA]</scope>
    <source>
        <strain evidence="2 3">DSM 45044</strain>
    </source>
</reference>